<dbReference type="InterPro" id="IPR018312">
    <property type="entry name" value="Chromosome_initiator_DnaA_CS"/>
</dbReference>
<dbReference type="InterPro" id="IPR001957">
    <property type="entry name" value="Chromosome_initiator_DnaA"/>
</dbReference>
<dbReference type="Gene3D" id="3.40.50.300">
    <property type="entry name" value="P-loop containing nucleotide triphosphate hydrolases"/>
    <property type="match status" value="1"/>
</dbReference>
<dbReference type="Pfam" id="PF00308">
    <property type="entry name" value="Bac_DnaA"/>
    <property type="match status" value="1"/>
</dbReference>
<keyword evidence="15" id="KW-1185">Reference proteome</keyword>
<accession>A0A1N6G3W1</accession>
<dbReference type="SUPFAM" id="SSF52540">
    <property type="entry name" value="P-loop containing nucleoside triphosphate hydrolases"/>
    <property type="match status" value="1"/>
</dbReference>
<dbReference type="GO" id="GO:0006275">
    <property type="term" value="P:regulation of DNA replication"/>
    <property type="evidence" value="ECO:0007669"/>
    <property type="project" value="UniProtKB-UniRule"/>
</dbReference>
<dbReference type="FunFam" id="3.40.50.300:FF:000150">
    <property type="entry name" value="Chromosomal replication initiator protein DnaA"/>
    <property type="match status" value="1"/>
</dbReference>
<keyword evidence="2 8" id="KW-0963">Cytoplasm</keyword>
<feature type="region of interest" description="Domain IV, binds dsDNA" evidence="8">
    <location>
        <begin position="348"/>
        <end position="473"/>
    </location>
</feature>
<dbReference type="SMART" id="SM00382">
    <property type="entry name" value="AAA"/>
    <property type="match status" value="1"/>
</dbReference>
<evidence type="ECO:0000256" key="11">
    <source>
        <dbReference type="RuleBase" id="RU004227"/>
    </source>
</evidence>
<feature type="binding site" evidence="8">
    <location>
        <position position="177"/>
    </location>
    <ligand>
        <name>ATP</name>
        <dbReference type="ChEBI" id="CHEBI:30616"/>
    </ligand>
</feature>
<dbReference type="STRING" id="232089.SAMN05443544_2272"/>
<dbReference type="RefSeq" id="WP_074260987.1">
    <property type="nucleotide sequence ID" value="NZ_FSRJ01000003.1"/>
</dbReference>
<dbReference type="SMART" id="SM00760">
    <property type="entry name" value="Bac_DnaA_C"/>
    <property type="match status" value="1"/>
</dbReference>
<evidence type="ECO:0000256" key="6">
    <source>
        <dbReference type="ARBA" id="ARBA00023121"/>
    </source>
</evidence>
<dbReference type="Proteomes" id="UP000184699">
    <property type="component" value="Unassembled WGS sequence"/>
</dbReference>
<gene>
    <name evidence="8" type="primary">dnaA</name>
    <name evidence="14" type="ORF">SAMN05443544_2272</name>
</gene>
<dbReference type="GO" id="GO:0005886">
    <property type="term" value="C:plasma membrane"/>
    <property type="evidence" value="ECO:0007669"/>
    <property type="project" value="TreeGrafter"/>
</dbReference>
<feature type="domain" description="AAA+ ATPase" evidence="12">
    <location>
        <begin position="164"/>
        <end position="292"/>
    </location>
</feature>
<sequence length="473" mass="53042">MTEQPITDTWATILDRLSDDDAITPMLQGFLNLVEPKGIAAGTFYLEVPNDFTASMLNQRMRVSLLSAMSVVEAPSPVTSFYVVVNPELEEARAPEPQSPFGDDSIDPVELPASPQSVFENTSPVASRDTRLNPKYAFESFVIGQSNRFAHAAAVAVAEAPAKAYNPLFIYGDSGLGKTHLLHAIGHYAMSLYPGIRVRYVSSEEFTNDFINSIANNRGSLFQQRYRNIDILLIDDIQFLQGKAETQEAFFHTFNTLHDHNKQVVITSDVPPKHLTGFEDRMRSRFEWGLITDVQAPDLETRIAILRKKAQSERLQVPDDILEYMASKVSSNIRELEGTLIRVTAFASLNRTPVDMPLVQTVLKDLITDDSDNVVSPVDIITATADYFKLTVDDLYGSSRSQAVATARQIAMYLCRELTSLSLPKIGQLFGNRDHTTVMYANKKISELMKERRSIYNQVTELTARIKQVSRYR</sequence>
<dbReference type="OrthoDB" id="9807019at2"/>
<dbReference type="GO" id="GO:0005737">
    <property type="term" value="C:cytoplasm"/>
    <property type="evidence" value="ECO:0007669"/>
    <property type="project" value="UniProtKB-SubCell"/>
</dbReference>
<evidence type="ECO:0000256" key="8">
    <source>
        <dbReference type="HAMAP-Rule" id="MF_00377"/>
    </source>
</evidence>
<dbReference type="GO" id="GO:0003688">
    <property type="term" value="F:DNA replication origin binding"/>
    <property type="evidence" value="ECO:0007669"/>
    <property type="project" value="UniProtKB-UniRule"/>
</dbReference>
<keyword evidence="4 8" id="KW-0547">Nucleotide-binding</keyword>
<keyword evidence="7 8" id="KW-0238">DNA-binding</keyword>
<dbReference type="GO" id="GO:0006270">
    <property type="term" value="P:DNA replication initiation"/>
    <property type="evidence" value="ECO:0007669"/>
    <property type="project" value="UniProtKB-UniRule"/>
</dbReference>
<dbReference type="InterPro" id="IPR013159">
    <property type="entry name" value="DnaA_C"/>
</dbReference>
<dbReference type="InterPro" id="IPR027417">
    <property type="entry name" value="P-loop_NTPase"/>
</dbReference>
<dbReference type="NCBIfam" id="TIGR00362">
    <property type="entry name" value="DnaA"/>
    <property type="match status" value="1"/>
</dbReference>
<feature type="region of interest" description="Domain III, AAA+ region" evidence="8">
    <location>
        <begin position="131"/>
        <end position="347"/>
    </location>
</feature>
<dbReference type="InterPro" id="IPR010921">
    <property type="entry name" value="Trp_repressor/repl_initiator"/>
</dbReference>
<dbReference type="AlphaFoldDB" id="A0A1N6G3W1"/>
<evidence type="ECO:0000256" key="2">
    <source>
        <dbReference type="ARBA" id="ARBA00022490"/>
    </source>
</evidence>
<evidence type="ECO:0000256" key="5">
    <source>
        <dbReference type="ARBA" id="ARBA00022840"/>
    </source>
</evidence>
<dbReference type="Pfam" id="PF08299">
    <property type="entry name" value="Bac_DnaA_C"/>
    <property type="match status" value="1"/>
</dbReference>
<evidence type="ECO:0000256" key="10">
    <source>
        <dbReference type="RuleBase" id="RU000577"/>
    </source>
</evidence>
<comment type="subunit">
    <text evidence="8">Oligomerizes as a right-handed, spiral filament on DNA at oriC.</text>
</comment>
<dbReference type="NCBIfam" id="NF010686">
    <property type="entry name" value="PRK14086.1"/>
    <property type="match status" value="1"/>
</dbReference>
<protein>
    <recommendedName>
        <fullName evidence="8 9">Chromosomal replication initiator protein DnaA</fullName>
    </recommendedName>
</protein>
<dbReference type="HAMAP" id="MF_00377">
    <property type="entry name" value="DnaA_bact"/>
    <property type="match status" value="1"/>
</dbReference>
<dbReference type="CDD" id="cd06571">
    <property type="entry name" value="Bac_DnaA_C"/>
    <property type="match status" value="1"/>
</dbReference>
<dbReference type="PANTHER" id="PTHR30050:SF2">
    <property type="entry name" value="CHROMOSOMAL REPLICATION INITIATOR PROTEIN DNAA"/>
    <property type="match status" value="1"/>
</dbReference>
<reference evidence="15" key="1">
    <citation type="submission" date="2016-11" db="EMBL/GenBank/DDBJ databases">
        <authorList>
            <person name="Varghese N."/>
            <person name="Submissions S."/>
        </authorList>
    </citation>
    <scope>NUCLEOTIDE SEQUENCE [LARGE SCALE GENOMIC DNA]</scope>
    <source>
        <strain evidence="15">DSM 8595</strain>
    </source>
</reference>
<evidence type="ECO:0000313" key="14">
    <source>
        <dbReference type="EMBL" id="SIO02214.1"/>
    </source>
</evidence>
<comment type="domain">
    <text evidence="8">Domain I is involved in oligomerization and binding regulators, domain II is flexibile and of varying length in different bacteria, domain III forms the AAA+ region, while domain IV binds dsDNA.</text>
</comment>
<comment type="function">
    <text evidence="8 10">Plays an essential role in the initiation and regulation of chromosomal replication. ATP-DnaA binds to the origin of replication (oriC) to initiate formation of the DNA replication initiation complex once per cell cycle. Binds the DnaA box (a 9 base pair repeat at the origin) and separates the double-stranded (ds)DNA. Forms a right-handed helical filament on oriC DNA; dsDNA binds to the exterior of the filament while single-stranded (ss)DNA is stabiized in the filament's interior. The ATP-DnaA-oriC complex binds and stabilizes one strand of the AT-rich DNA unwinding element (DUE), permitting loading of DNA polymerase. After initiation quickly degrades to an ADP-DnaA complex that is not apt for DNA replication. Binds acidic phospholipids.</text>
</comment>
<keyword evidence="3 8" id="KW-0235">DNA replication</keyword>
<keyword evidence="6 8" id="KW-0446">Lipid-binding</keyword>
<dbReference type="PRINTS" id="PR00051">
    <property type="entry name" value="DNAA"/>
</dbReference>
<dbReference type="FunFam" id="1.10.1750.10:FF:000002">
    <property type="entry name" value="Chromosomal replication initiator protein DnaA"/>
    <property type="match status" value="1"/>
</dbReference>
<organism evidence="14 15">
    <name type="scientific">Agromyces cerinus subsp. cerinus</name>
    <dbReference type="NCBI Taxonomy" id="232089"/>
    <lineage>
        <taxon>Bacteria</taxon>
        <taxon>Bacillati</taxon>
        <taxon>Actinomycetota</taxon>
        <taxon>Actinomycetes</taxon>
        <taxon>Micrococcales</taxon>
        <taxon>Microbacteriaceae</taxon>
        <taxon>Agromyces</taxon>
    </lineage>
</organism>
<feature type="region of interest" description="Domain I, interacts with DnaA modulators" evidence="8">
    <location>
        <begin position="1"/>
        <end position="94"/>
    </location>
</feature>
<dbReference type="InterPro" id="IPR020591">
    <property type="entry name" value="Chromosome_initiator_DnaA-like"/>
</dbReference>
<feature type="binding site" evidence="8">
    <location>
        <position position="178"/>
    </location>
    <ligand>
        <name>ATP</name>
        <dbReference type="ChEBI" id="CHEBI:30616"/>
    </ligand>
</feature>
<name>A0A1N6G3W1_9MICO</name>
<feature type="domain" description="Chromosomal replication initiator DnaA C-terminal" evidence="13">
    <location>
        <begin position="376"/>
        <end position="445"/>
    </location>
</feature>
<dbReference type="PANTHER" id="PTHR30050">
    <property type="entry name" value="CHROMOSOMAL REPLICATION INITIATOR PROTEIN DNAA"/>
    <property type="match status" value="1"/>
</dbReference>
<evidence type="ECO:0000256" key="9">
    <source>
        <dbReference type="NCBIfam" id="TIGR00362"/>
    </source>
</evidence>
<feature type="binding site" evidence="8">
    <location>
        <position position="175"/>
    </location>
    <ligand>
        <name>ATP</name>
        <dbReference type="ChEBI" id="CHEBI:30616"/>
    </ligand>
</feature>
<dbReference type="GO" id="GO:0008289">
    <property type="term" value="F:lipid binding"/>
    <property type="evidence" value="ECO:0007669"/>
    <property type="project" value="UniProtKB-KW"/>
</dbReference>
<keyword evidence="5 8" id="KW-0067">ATP-binding</keyword>
<evidence type="ECO:0000256" key="7">
    <source>
        <dbReference type="ARBA" id="ARBA00023125"/>
    </source>
</evidence>
<dbReference type="Gene3D" id="1.10.8.60">
    <property type="match status" value="1"/>
</dbReference>
<dbReference type="CDD" id="cd00009">
    <property type="entry name" value="AAA"/>
    <property type="match status" value="1"/>
</dbReference>
<comment type="subcellular location">
    <subcellularLocation>
        <location evidence="8">Cytoplasm</location>
    </subcellularLocation>
</comment>
<evidence type="ECO:0000256" key="3">
    <source>
        <dbReference type="ARBA" id="ARBA00022705"/>
    </source>
</evidence>
<evidence type="ECO:0000256" key="1">
    <source>
        <dbReference type="ARBA" id="ARBA00006583"/>
    </source>
</evidence>
<evidence type="ECO:0000256" key="4">
    <source>
        <dbReference type="ARBA" id="ARBA00022741"/>
    </source>
</evidence>
<evidence type="ECO:0000259" key="13">
    <source>
        <dbReference type="SMART" id="SM00760"/>
    </source>
</evidence>
<dbReference type="GO" id="GO:0005524">
    <property type="term" value="F:ATP binding"/>
    <property type="evidence" value="ECO:0007669"/>
    <property type="project" value="UniProtKB-UniRule"/>
</dbReference>
<dbReference type="SUPFAM" id="SSF48295">
    <property type="entry name" value="TrpR-like"/>
    <property type="match status" value="1"/>
</dbReference>
<proteinExistence type="inferred from homology"/>
<dbReference type="PROSITE" id="PS01008">
    <property type="entry name" value="DNAA"/>
    <property type="match status" value="1"/>
</dbReference>
<evidence type="ECO:0000259" key="12">
    <source>
        <dbReference type="SMART" id="SM00382"/>
    </source>
</evidence>
<dbReference type="InterPro" id="IPR003593">
    <property type="entry name" value="AAA+_ATPase"/>
</dbReference>
<feature type="binding site" evidence="8">
    <location>
        <position position="179"/>
    </location>
    <ligand>
        <name>ATP</name>
        <dbReference type="ChEBI" id="CHEBI:30616"/>
    </ligand>
</feature>
<comment type="similarity">
    <text evidence="1 8 11">Belongs to the DnaA family.</text>
</comment>
<dbReference type="FunFam" id="1.10.8.60:FF:000003">
    <property type="entry name" value="Chromosomal replication initiator protein DnaA"/>
    <property type="match status" value="1"/>
</dbReference>
<dbReference type="EMBL" id="FSRJ01000003">
    <property type="protein sequence ID" value="SIO02214.1"/>
    <property type="molecule type" value="Genomic_DNA"/>
</dbReference>
<comment type="caution">
    <text evidence="8">Lacks conserved residue(s) required for the propagation of feature annotation.</text>
</comment>
<dbReference type="InterPro" id="IPR013317">
    <property type="entry name" value="DnaA_dom"/>
</dbReference>
<evidence type="ECO:0000313" key="15">
    <source>
        <dbReference type="Proteomes" id="UP000184699"/>
    </source>
</evidence>
<dbReference type="Gene3D" id="1.10.1750.10">
    <property type="match status" value="1"/>
</dbReference>